<dbReference type="VEuPathDB" id="PlasmoDB:C922_01408"/>
<evidence type="ECO:0000259" key="5">
    <source>
        <dbReference type="Pfam" id="PF05843"/>
    </source>
</evidence>
<dbReference type="PANTHER" id="PTHR19980:SF0">
    <property type="entry name" value="CLEAVAGE STIMULATION FACTOR SUBUNIT 3"/>
    <property type="match status" value="1"/>
</dbReference>
<dbReference type="EMBL" id="KI965463">
    <property type="protein sequence ID" value="EUD68388.1"/>
    <property type="molecule type" value="Genomic_DNA"/>
</dbReference>
<protein>
    <recommendedName>
        <fullName evidence="5">Suppressor of forked domain-containing protein</fullName>
    </recommendedName>
</protein>
<evidence type="ECO:0000256" key="2">
    <source>
        <dbReference type="ARBA" id="ARBA00022737"/>
    </source>
</evidence>
<organism evidence="6 7">
    <name type="scientific">Plasmodium inui San Antonio 1</name>
    <dbReference type="NCBI Taxonomy" id="1237626"/>
    <lineage>
        <taxon>Eukaryota</taxon>
        <taxon>Sar</taxon>
        <taxon>Alveolata</taxon>
        <taxon>Apicomplexa</taxon>
        <taxon>Aconoidasida</taxon>
        <taxon>Haemosporida</taxon>
        <taxon>Plasmodiidae</taxon>
        <taxon>Plasmodium</taxon>
        <taxon>Plasmodium (Plasmodium)</taxon>
    </lineage>
</organism>
<keyword evidence="3" id="KW-0539">Nucleus</keyword>
<evidence type="ECO:0000313" key="6">
    <source>
        <dbReference type="EMBL" id="EUD68388.1"/>
    </source>
</evidence>
<dbReference type="Pfam" id="PF23240">
    <property type="entry name" value="HAT_PRP39_N"/>
    <property type="match status" value="1"/>
</dbReference>
<feature type="region of interest" description="Disordered" evidence="4">
    <location>
        <begin position="1"/>
        <end position="21"/>
    </location>
</feature>
<dbReference type="PANTHER" id="PTHR19980">
    <property type="entry name" value="RNA CLEAVAGE STIMULATION FACTOR"/>
    <property type="match status" value="1"/>
</dbReference>
<dbReference type="InterPro" id="IPR045243">
    <property type="entry name" value="Rna14-like"/>
</dbReference>
<evidence type="ECO:0000256" key="1">
    <source>
        <dbReference type="ARBA" id="ARBA00004123"/>
    </source>
</evidence>
<reference evidence="6 7" key="1">
    <citation type="submission" date="2013-02" db="EMBL/GenBank/DDBJ databases">
        <title>The Genome Sequence of Plasmodium inui San Antonio 1.</title>
        <authorList>
            <consortium name="The Broad Institute Genome Sequencing Platform"/>
            <consortium name="The Broad Institute Genome Sequencing Center for Infectious Disease"/>
            <person name="Neafsey D."/>
            <person name="Cheeseman I."/>
            <person name="Volkman S."/>
            <person name="Adams J."/>
            <person name="Walker B."/>
            <person name="Young S.K."/>
            <person name="Zeng Q."/>
            <person name="Gargeya S."/>
            <person name="Fitzgerald M."/>
            <person name="Haas B."/>
            <person name="Abouelleil A."/>
            <person name="Alvarado L."/>
            <person name="Arachchi H.M."/>
            <person name="Berlin A.M."/>
            <person name="Chapman S.B."/>
            <person name="Dewar J."/>
            <person name="Goldberg J."/>
            <person name="Griggs A."/>
            <person name="Gujja S."/>
            <person name="Hansen M."/>
            <person name="Howarth C."/>
            <person name="Imamovic A."/>
            <person name="Larimer J."/>
            <person name="McCowan C."/>
            <person name="Murphy C."/>
            <person name="Neiman D."/>
            <person name="Pearson M."/>
            <person name="Priest M."/>
            <person name="Roberts A."/>
            <person name="Saif S."/>
            <person name="Shea T."/>
            <person name="Sisk P."/>
            <person name="Sykes S."/>
            <person name="Wortman J."/>
            <person name="Nusbaum C."/>
            <person name="Birren B."/>
        </authorList>
    </citation>
    <scope>NUCLEOTIDE SEQUENCE [LARGE SCALE GENOMIC DNA]</scope>
    <source>
        <strain evidence="6 7">San Antonio 1</strain>
    </source>
</reference>
<feature type="domain" description="Suppressor of forked" evidence="5">
    <location>
        <begin position="325"/>
        <end position="876"/>
    </location>
</feature>
<feature type="compositionally biased region" description="Basic and acidic residues" evidence="4">
    <location>
        <begin position="93"/>
        <end position="105"/>
    </location>
</feature>
<evidence type="ECO:0000313" key="7">
    <source>
        <dbReference type="Proteomes" id="UP000030640"/>
    </source>
</evidence>
<feature type="compositionally biased region" description="Acidic residues" evidence="4">
    <location>
        <begin position="623"/>
        <end position="642"/>
    </location>
</feature>
<dbReference type="GeneID" id="20036682"/>
<dbReference type="Pfam" id="PF05843">
    <property type="entry name" value="Suf"/>
    <property type="match status" value="1"/>
</dbReference>
<dbReference type="GO" id="GO:0005634">
    <property type="term" value="C:nucleus"/>
    <property type="evidence" value="ECO:0007669"/>
    <property type="project" value="UniProtKB-SubCell"/>
</dbReference>
<dbReference type="RefSeq" id="XP_008815236.1">
    <property type="nucleotide sequence ID" value="XM_008817014.1"/>
</dbReference>
<dbReference type="GO" id="GO:0031124">
    <property type="term" value="P:mRNA 3'-end processing"/>
    <property type="evidence" value="ECO:0007669"/>
    <property type="project" value="InterPro"/>
</dbReference>
<feature type="compositionally biased region" description="Low complexity" evidence="4">
    <location>
        <begin position="74"/>
        <end position="92"/>
    </location>
</feature>
<feature type="compositionally biased region" description="Polar residues" evidence="4">
    <location>
        <begin position="1067"/>
        <end position="1080"/>
    </location>
</feature>
<sequence length="1241" mass="144623">MLRGDELKGELTSGADNDELVTAKQLFVTHLKVDERTKQLYRHFNVEEYVLEVMRSKGAEKKGDGEEGQSGIFEEANGVEGANGKNGGAENPNEAKKANDRKNANESDNANEADNEHSAGDDTDSELPKRDEQAYREELQFLKSNPLHLSRWYEFLELYQREEVYELFLLIFPRCTLYWTKYAELKVKKKDYTEAYKIYRRCIDANIYDLKLVFSFLYFTYHTSSIHEYISFLFDGLKCVGMDIKSGTIWVELLYILIKINNTNLILNNEIPKLLFDPFKNISSRKRNEGPLIPSEKEQAIFSSSIPNKSGKTVTYTEHYTSDGKLQKFYHCWFNNPTKYLDKVWKNFCSYEKIMTDNFTVSSLGSYNTQYLNAKNAYGELYALYQELNLDRKFKIDKKFKLIIPISRKYKVENRILLRRWEKIINFEKENPLKLSLPLVRKRIMYVYEQALVHLQFNADLWFSYFQFLLLSKKFTYAIRIMREAIEVYLPFDELLKLNFAYFFERHALINQAHFVYQLMLCEVSKKRNQFSLPFLHSKQGFRKGSFGLVKSRAGKRKRMGAAKGGTRKNAESSETDGRNRGNDPHNSRTDEERKGSKKKVKWEGPSRGKAIPTDDIYKPGSDDDSGMNEQDNEGANEEEDINDRGRYRASEPGSGTPQGEASQALGACEDNIRRKFLHCDYEKIEERKKYFINYINVNKKKRRDFVFTHFLNFVKRNYDETIWRYYTGIVLSEKRCSQHVYYYCANMERTIFKNEKRAIYIMNEGYKKYASNKRFLLLYVKLLLEKGNIEEVRSLIYKFIHNFYADFYSKYDRQHNSSGRKASRAKSGQGEFNHFDSNYVKLLRKKNKACDKMWTLLMQLETLYGDITNLNRLWETRLKYESGYNLEENKNVLIDFDNVSNVNERMFVEDSTLTDILCKGYLENLKKNDIDNLQFKVNLISSQQFGGAPLKKTFSFFQVSGANVFTELLTRNEFVVKEQGGARKKKKALCQEAEQEQEDDVATPPQSKANKDLASESDVRKSRIANRNGSQNNQKGKEGAEAINNDQLRNAPLKKEKKRSTKRGTVKSTYDSFNFLDSRTSGKKKKTSNNVARSTNNVESKAEEKTDIIADTMSCISRPNLKKMLLYKPLENYKHLEVDGGKLHDEKNTSLSQYPYCVSDVNGNDDRDYFFKREYFSMPNIINDFLSLLPEENAGLNVSDSSIDYLITSLKNLTIPKLKTFPYEPIPVKEILQIKNELIG</sequence>
<feature type="compositionally biased region" description="Polar residues" evidence="4">
    <location>
        <begin position="1089"/>
        <end position="1099"/>
    </location>
</feature>
<accession>W7AAS3</accession>
<keyword evidence="7" id="KW-1185">Reference proteome</keyword>
<feature type="compositionally biased region" description="Basic residues" evidence="4">
    <location>
        <begin position="1056"/>
        <end position="1066"/>
    </location>
</feature>
<dbReference type="SUPFAM" id="SSF48452">
    <property type="entry name" value="TPR-like"/>
    <property type="match status" value="3"/>
</dbReference>
<feature type="region of interest" description="Disordered" evidence="4">
    <location>
        <begin position="552"/>
        <end position="666"/>
    </location>
</feature>
<feature type="compositionally biased region" description="Basic and acidic residues" evidence="4">
    <location>
        <begin position="1010"/>
        <end position="1022"/>
    </location>
</feature>
<dbReference type="Proteomes" id="UP000030640">
    <property type="component" value="Unassembled WGS sequence"/>
</dbReference>
<dbReference type="AlphaFoldDB" id="W7AAS3"/>
<name>W7AAS3_9APIC</name>
<dbReference type="InterPro" id="IPR011990">
    <property type="entry name" value="TPR-like_helical_dom_sf"/>
</dbReference>
<evidence type="ECO:0000256" key="3">
    <source>
        <dbReference type="ARBA" id="ARBA00023242"/>
    </source>
</evidence>
<dbReference type="GO" id="GO:0003729">
    <property type="term" value="F:mRNA binding"/>
    <property type="evidence" value="ECO:0007669"/>
    <property type="project" value="TreeGrafter"/>
</dbReference>
<feature type="region of interest" description="Disordered" evidence="4">
    <location>
        <begin position="59"/>
        <end position="128"/>
    </location>
</feature>
<feature type="region of interest" description="Disordered" evidence="4">
    <location>
        <begin position="988"/>
        <end position="1099"/>
    </location>
</feature>
<evidence type="ECO:0000256" key="4">
    <source>
        <dbReference type="SAM" id="MobiDB-lite"/>
    </source>
</evidence>
<feature type="compositionally biased region" description="Basic and acidic residues" evidence="4">
    <location>
        <begin position="114"/>
        <end position="128"/>
    </location>
</feature>
<feature type="compositionally biased region" description="Basic and acidic residues" evidence="4">
    <location>
        <begin position="569"/>
        <end position="595"/>
    </location>
</feature>
<dbReference type="InterPro" id="IPR008847">
    <property type="entry name" value="Suf"/>
</dbReference>
<gene>
    <name evidence="6" type="ORF">C922_01408</name>
</gene>
<keyword evidence="2" id="KW-0677">Repeat</keyword>
<feature type="compositionally biased region" description="Polar residues" evidence="4">
    <location>
        <begin position="1026"/>
        <end position="1035"/>
    </location>
</feature>
<proteinExistence type="predicted"/>
<dbReference type="Gene3D" id="1.25.40.10">
    <property type="entry name" value="Tetratricopeptide repeat domain"/>
    <property type="match status" value="2"/>
</dbReference>
<comment type="subcellular location">
    <subcellularLocation>
        <location evidence="1">Nucleus</location>
    </subcellularLocation>
</comment>
<dbReference type="OrthoDB" id="26282at2759"/>